<evidence type="ECO:0000313" key="3">
    <source>
        <dbReference type="Proteomes" id="UP000217257"/>
    </source>
</evidence>
<dbReference type="KEGG" id="cfus:CYFUS_002309"/>
<evidence type="ECO:0000259" key="1">
    <source>
        <dbReference type="PROSITE" id="PS51819"/>
    </source>
</evidence>
<proteinExistence type="predicted"/>
<name>A0A250IYT2_9BACT</name>
<dbReference type="Proteomes" id="UP000217257">
    <property type="component" value="Chromosome"/>
</dbReference>
<dbReference type="EMBL" id="CP022098">
    <property type="protein sequence ID" value="ATB36894.1"/>
    <property type="molecule type" value="Genomic_DNA"/>
</dbReference>
<sequence>MVLPMNVPETWPEELPVTQLRIARPTDKLEEVVRFYVEGVGLKHLGGFESHAGYDGVFIGLPGYGVHLEFTRHEAGSPCPAPTRDNLLVLYVPDVAARDAIVARLSVLGYPPVAPENPYWAGAGVTVEDPDGWRVVFQNTRGIGP</sequence>
<dbReference type="InterPro" id="IPR058998">
    <property type="entry name" value="YycE-like_N"/>
</dbReference>
<gene>
    <name evidence="2" type="ORF">CYFUS_002309</name>
</gene>
<reference evidence="2 3" key="1">
    <citation type="submission" date="2017-06" db="EMBL/GenBank/DDBJ databases">
        <title>Sequencing and comparative analysis of myxobacterial genomes.</title>
        <authorList>
            <person name="Rupp O."/>
            <person name="Goesmann A."/>
            <person name="Sogaard-Andersen L."/>
        </authorList>
    </citation>
    <scope>NUCLEOTIDE SEQUENCE [LARGE SCALE GENOMIC DNA]</scope>
    <source>
        <strain evidence="2 3">DSM 52655</strain>
    </source>
</reference>
<protein>
    <recommendedName>
        <fullName evidence="1">VOC domain-containing protein</fullName>
    </recommendedName>
</protein>
<dbReference type="CDD" id="cd06587">
    <property type="entry name" value="VOC"/>
    <property type="match status" value="1"/>
</dbReference>
<dbReference type="InterPro" id="IPR058997">
    <property type="entry name" value="YycE-like_C"/>
</dbReference>
<dbReference type="SUPFAM" id="SSF54593">
    <property type="entry name" value="Glyoxalase/Bleomycin resistance protein/Dihydroxybiphenyl dioxygenase"/>
    <property type="match status" value="1"/>
</dbReference>
<dbReference type="Pfam" id="PF22658">
    <property type="entry name" value="YycE-like_N"/>
    <property type="match status" value="1"/>
</dbReference>
<dbReference type="InterPro" id="IPR037523">
    <property type="entry name" value="VOC_core"/>
</dbReference>
<dbReference type="Pfam" id="PF22659">
    <property type="entry name" value="YycE-like_C"/>
    <property type="match status" value="1"/>
</dbReference>
<organism evidence="2 3">
    <name type="scientific">Cystobacter fuscus</name>
    <dbReference type="NCBI Taxonomy" id="43"/>
    <lineage>
        <taxon>Bacteria</taxon>
        <taxon>Pseudomonadati</taxon>
        <taxon>Myxococcota</taxon>
        <taxon>Myxococcia</taxon>
        <taxon>Myxococcales</taxon>
        <taxon>Cystobacterineae</taxon>
        <taxon>Archangiaceae</taxon>
        <taxon>Cystobacter</taxon>
    </lineage>
</organism>
<feature type="domain" description="VOC" evidence="1">
    <location>
        <begin position="18"/>
        <end position="140"/>
    </location>
</feature>
<dbReference type="Gene3D" id="3.10.180.10">
    <property type="entry name" value="2,3-Dihydroxybiphenyl 1,2-Dioxygenase, domain 1"/>
    <property type="match status" value="1"/>
</dbReference>
<accession>A0A250IYT2</accession>
<evidence type="ECO:0000313" key="2">
    <source>
        <dbReference type="EMBL" id="ATB36894.1"/>
    </source>
</evidence>
<dbReference type="PROSITE" id="PS51819">
    <property type="entry name" value="VOC"/>
    <property type="match status" value="1"/>
</dbReference>
<dbReference type="AlphaFoldDB" id="A0A250IYT2"/>
<dbReference type="InterPro" id="IPR029068">
    <property type="entry name" value="Glyas_Bleomycin-R_OHBP_Dase"/>
</dbReference>